<accession>A0A6N2KKT7</accession>
<protein>
    <submittedName>
        <fullName evidence="1">Uncharacterized protein</fullName>
    </submittedName>
</protein>
<organism evidence="1">
    <name type="scientific">Salix viminalis</name>
    <name type="common">Common osier</name>
    <name type="synonym">Basket willow</name>
    <dbReference type="NCBI Taxonomy" id="40686"/>
    <lineage>
        <taxon>Eukaryota</taxon>
        <taxon>Viridiplantae</taxon>
        <taxon>Streptophyta</taxon>
        <taxon>Embryophyta</taxon>
        <taxon>Tracheophyta</taxon>
        <taxon>Spermatophyta</taxon>
        <taxon>Magnoliopsida</taxon>
        <taxon>eudicotyledons</taxon>
        <taxon>Gunneridae</taxon>
        <taxon>Pentapetalae</taxon>
        <taxon>rosids</taxon>
        <taxon>fabids</taxon>
        <taxon>Malpighiales</taxon>
        <taxon>Salicaceae</taxon>
        <taxon>Saliceae</taxon>
        <taxon>Salix</taxon>
    </lineage>
</organism>
<dbReference type="EMBL" id="CAADRP010000335">
    <property type="protein sequence ID" value="VFU26943.1"/>
    <property type="molecule type" value="Genomic_DNA"/>
</dbReference>
<sequence>MTRSYILILFSRLLYLGANLLWQYKFVSQKKQTLFLFKSWYSSRWEIHLKVNNQGELRLQIAVIYCCPPRIPLPLSFTPICSSCGSSIYQLCSTIFFESFSLQKLQLICWANLLWHLESLLTPVIPFGQISFGIRKSLFNPPAHHHLVICCQCVYHSITEALILDSSLKRCQLNGVKI</sequence>
<reference evidence="1" key="1">
    <citation type="submission" date="2019-03" db="EMBL/GenBank/DDBJ databases">
        <authorList>
            <person name="Mank J."/>
            <person name="Almeida P."/>
        </authorList>
    </citation>
    <scope>NUCLEOTIDE SEQUENCE</scope>
    <source>
        <strain evidence="1">78183</strain>
    </source>
</reference>
<gene>
    <name evidence="1" type="ORF">SVIM_LOCUS77377</name>
</gene>
<name>A0A6N2KKT7_SALVM</name>
<dbReference type="AlphaFoldDB" id="A0A6N2KKT7"/>
<proteinExistence type="predicted"/>
<evidence type="ECO:0000313" key="1">
    <source>
        <dbReference type="EMBL" id="VFU26943.1"/>
    </source>
</evidence>